<gene>
    <name evidence="1" type="ORF">Dsi01nite_008190</name>
</gene>
<evidence type="ECO:0000313" key="2">
    <source>
        <dbReference type="Proteomes" id="UP000660611"/>
    </source>
</evidence>
<comment type="caution">
    <text evidence="1">The sequence shown here is derived from an EMBL/GenBank/DDBJ whole genome shotgun (WGS) entry which is preliminary data.</text>
</comment>
<dbReference type="Proteomes" id="UP000660611">
    <property type="component" value="Unassembled WGS sequence"/>
</dbReference>
<accession>A0A919U9L9</accession>
<evidence type="ECO:0000313" key="1">
    <source>
        <dbReference type="EMBL" id="GIG42778.1"/>
    </source>
</evidence>
<sequence>MGETSISRYRVGMATVELLATEEGDRRRTLLLQFWDSTSDLFGFRFAEVYDERGGGRHTFEVDTGRRAIALLAKSTVDSERKVVEVFRQRIAAGELGPHLPPGGNRDLVERWILDAGLPRKVGGRERVHEVLRAGDRHLTLRFWVGPRPQTFCFEEERRTGGHRDPANVDAVSAPMGDLERLVAHLEGRYGKAGRPRMDDRLAACFAAAVEAGDLPPEGARDVAAAWFAAAGTAARQTGLAHTERLLRVHRADTDCVFTLTLTTDPQEGTITFREQYEYLPRPGDPGREYAYGVRTPYTSIRRLNEVLGAAPGGGEEARLAQCFRDLIAAGRIGDGRPLRQARDRVRELFAEAGVPAEETNWNWMNSD</sequence>
<protein>
    <submittedName>
        <fullName evidence="1">Uncharacterized protein</fullName>
    </submittedName>
</protein>
<organism evidence="1 2">
    <name type="scientific">Dactylosporangium siamense</name>
    <dbReference type="NCBI Taxonomy" id="685454"/>
    <lineage>
        <taxon>Bacteria</taxon>
        <taxon>Bacillati</taxon>
        <taxon>Actinomycetota</taxon>
        <taxon>Actinomycetes</taxon>
        <taxon>Micromonosporales</taxon>
        <taxon>Micromonosporaceae</taxon>
        <taxon>Dactylosporangium</taxon>
    </lineage>
</organism>
<proteinExistence type="predicted"/>
<name>A0A919U9L9_9ACTN</name>
<dbReference type="AlphaFoldDB" id="A0A919U9L9"/>
<keyword evidence="2" id="KW-1185">Reference proteome</keyword>
<dbReference type="EMBL" id="BONQ01000017">
    <property type="protein sequence ID" value="GIG42778.1"/>
    <property type="molecule type" value="Genomic_DNA"/>
</dbReference>
<reference evidence="1" key="1">
    <citation type="submission" date="2021-01" db="EMBL/GenBank/DDBJ databases">
        <title>Whole genome shotgun sequence of Dactylosporangium siamense NBRC 106093.</title>
        <authorList>
            <person name="Komaki H."/>
            <person name="Tamura T."/>
        </authorList>
    </citation>
    <scope>NUCLEOTIDE SEQUENCE</scope>
    <source>
        <strain evidence="1">NBRC 106093</strain>
    </source>
</reference>